<proteinExistence type="evidence at transcript level"/>
<feature type="compositionally biased region" description="Low complexity" evidence="6">
    <location>
        <begin position="296"/>
        <end position="314"/>
    </location>
</feature>
<dbReference type="CDD" id="cd01790">
    <property type="entry name" value="Ubl_HERP"/>
    <property type="match status" value="1"/>
</dbReference>
<dbReference type="PANTHER" id="PTHR12943:SF27">
    <property type="entry name" value="HOMOCYSTEINE-INDUCED ENDOPLASMIC RETICULUM PROTEIN, ISOFORM A"/>
    <property type="match status" value="1"/>
</dbReference>
<feature type="transmembrane region" description="Helical" evidence="7">
    <location>
        <begin position="331"/>
        <end position="351"/>
    </location>
</feature>
<dbReference type="Pfam" id="PF00240">
    <property type="entry name" value="ubiquitin"/>
    <property type="match status" value="1"/>
</dbReference>
<evidence type="ECO:0000313" key="9">
    <source>
        <dbReference type="EMBL" id="JAB59331.1"/>
    </source>
</evidence>
<comment type="subcellular location">
    <subcellularLocation>
        <location evidence="1">Membrane</location>
    </subcellularLocation>
</comment>
<dbReference type="AlphaFoldDB" id="U5EY43"/>
<protein>
    <submittedName>
        <fullName evidence="9">Putative cysteine-responsive endoplasmic reticulum-resident ubiquitin-like domain member 2 protein</fullName>
    </submittedName>
</protein>
<dbReference type="SMART" id="SM00213">
    <property type="entry name" value="UBQ"/>
    <property type="match status" value="1"/>
</dbReference>
<evidence type="ECO:0000256" key="6">
    <source>
        <dbReference type="SAM" id="MobiDB-lite"/>
    </source>
</evidence>
<dbReference type="PROSITE" id="PS50053">
    <property type="entry name" value="UBIQUITIN_2"/>
    <property type="match status" value="1"/>
</dbReference>
<evidence type="ECO:0000256" key="1">
    <source>
        <dbReference type="ARBA" id="ARBA00004370"/>
    </source>
</evidence>
<dbReference type="EMBL" id="GANO01000540">
    <property type="protein sequence ID" value="JAB59331.1"/>
    <property type="molecule type" value="mRNA"/>
</dbReference>
<dbReference type="Gene3D" id="3.10.20.90">
    <property type="entry name" value="Phosphatidylinositol 3-kinase Catalytic Subunit, Chain A, domain 1"/>
    <property type="match status" value="1"/>
</dbReference>
<dbReference type="GO" id="GO:0016020">
    <property type="term" value="C:membrane"/>
    <property type="evidence" value="ECO:0007669"/>
    <property type="project" value="UniProtKB-SubCell"/>
</dbReference>
<evidence type="ECO:0000256" key="5">
    <source>
        <dbReference type="ARBA" id="ARBA00023230"/>
    </source>
</evidence>
<evidence type="ECO:0000256" key="4">
    <source>
        <dbReference type="ARBA" id="ARBA00023136"/>
    </source>
</evidence>
<accession>U5EY43</accession>
<dbReference type="InterPro" id="IPR000626">
    <property type="entry name" value="Ubiquitin-like_dom"/>
</dbReference>
<evidence type="ECO:0000256" key="3">
    <source>
        <dbReference type="ARBA" id="ARBA00022989"/>
    </source>
</evidence>
<keyword evidence="3 7" id="KW-1133">Transmembrane helix</keyword>
<feature type="compositionally biased region" description="Low complexity" evidence="6">
    <location>
        <begin position="442"/>
        <end position="467"/>
    </location>
</feature>
<feature type="region of interest" description="Disordered" evidence="6">
    <location>
        <begin position="396"/>
        <end position="467"/>
    </location>
</feature>
<feature type="compositionally biased region" description="Low complexity" evidence="6">
    <location>
        <begin position="396"/>
        <end position="414"/>
    </location>
</feature>
<reference evidence="9" key="1">
    <citation type="journal article" date="2014" name="Insect Biochem. Mol. Biol.">
        <title>An insight into the sialome of the frog biting fly, Corethrella appendiculata.</title>
        <authorList>
            <person name="Ribeiro J.M.C."/>
            <person name="Chagas A.C."/>
            <person name="Pham V.M."/>
            <person name="Lounibos L.P."/>
            <person name="Calvo E."/>
        </authorList>
    </citation>
    <scope>NUCLEOTIDE SEQUENCE</scope>
    <source>
        <tissue evidence="9">Salivary glands</tissue>
    </source>
</reference>
<feature type="domain" description="Ubiquitin-like" evidence="8">
    <location>
        <begin position="1"/>
        <end position="78"/>
    </location>
</feature>
<dbReference type="GO" id="GO:0030968">
    <property type="term" value="P:endoplasmic reticulum unfolded protein response"/>
    <property type="evidence" value="ECO:0007669"/>
    <property type="project" value="TreeGrafter"/>
</dbReference>
<feature type="region of interest" description="Disordered" evidence="6">
    <location>
        <begin position="83"/>
        <end position="127"/>
    </location>
</feature>
<dbReference type="InterPro" id="IPR039751">
    <property type="entry name" value="HERPUD1/2"/>
</dbReference>
<feature type="transmembrane region" description="Helical" evidence="7">
    <location>
        <begin position="358"/>
        <end position="376"/>
    </location>
</feature>
<keyword evidence="4 7" id="KW-0472">Membrane</keyword>
<evidence type="ECO:0000256" key="2">
    <source>
        <dbReference type="ARBA" id="ARBA00022692"/>
    </source>
</evidence>
<name>U5EY43_9DIPT</name>
<dbReference type="FunFam" id="3.10.20.90:FF:000046">
    <property type="entry name" value="Homocysteine-responsive endoplasmic reticulum-resident ubiquitin-like domain member 2 protein"/>
    <property type="match status" value="1"/>
</dbReference>
<organism evidence="9">
    <name type="scientific">Corethrella appendiculata</name>
    <dbReference type="NCBI Taxonomy" id="1370023"/>
    <lineage>
        <taxon>Eukaryota</taxon>
        <taxon>Metazoa</taxon>
        <taxon>Ecdysozoa</taxon>
        <taxon>Arthropoda</taxon>
        <taxon>Hexapoda</taxon>
        <taxon>Insecta</taxon>
        <taxon>Pterygota</taxon>
        <taxon>Neoptera</taxon>
        <taxon>Endopterygota</taxon>
        <taxon>Diptera</taxon>
        <taxon>Nematocera</taxon>
        <taxon>Culicoidea</taxon>
        <taxon>Chaoboridae</taxon>
        <taxon>Corethrella</taxon>
    </lineage>
</organism>
<feature type="compositionally biased region" description="Low complexity" evidence="6">
    <location>
        <begin position="88"/>
        <end position="122"/>
    </location>
</feature>
<dbReference type="PANTHER" id="PTHR12943">
    <property type="entry name" value="HOMOCYSTEINE-RESPONSIVE ENDOPLASMIC RETICULUM-RESIDENT UNIQUITIN-LIKE DOMAIN HERPUD PROTEIN FAMILY MEMBER"/>
    <property type="match status" value="1"/>
</dbReference>
<keyword evidence="5" id="KW-0834">Unfolded protein response</keyword>
<keyword evidence="2 7" id="KW-0812">Transmembrane</keyword>
<evidence type="ECO:0000259" key="8">
    <source>
        <dbReference type="PROSITE" id="PS50053"/>
    </source>
</evidence>
<dbReference type="SUPFAM" id="SSF54236">
    <property type="entry name" value="Ubiquitin-like"/>
    <property type="match status" value="1"/>
</dbReference>
<feature type="region of interest" description="Disordered" evidence="6">
    <location>
        <begin position="289"/>
        <end position="314"/>
    </location>
</feature>
<feature type="non-terminal residue" evidence="9">
    <location>
        <position position="1"/>
    </location>
</feature>
<dbReference type="InterPro" id="IPR029071">
    <property type="entry name" value="Ubiquitin-like_domsf"/>
</dbReference>
<sequence length="510" mass="56184">VTLIVKASNQQFEDQTVKCELSWTIKKLKGYLTEVYPGKPSTDEQKLIYSGQLLHDGIILKDILRQYDGQETHTVHLVFTPKHNFQQSTQNSNNNNKKMSSKPSNSSATTTTTTTSISSDNTDGLRHRNVSVAGSSTMSMQSNNIPTANAFYSSAPIQGSTGGTTAATNTPEFIMAQQLAMQTWMQQVYMQYLNQYMNSISSSGNETANSVPTATDMQQVNNFQNLMQTINNSAYLQQMAAFNQQYSSTILPTPISTTTTTTSQQPIQIQPDQIISPATTAGTTLQNANDAVDGSQQQQHQQAQPQPNQENQPAQRRFPNIVAEEQESRDWLDIFFSLCRFGILLTILYLYSSPTRCLVVILIGVSLYLYQIGFFIRNEVDRLEQARRIIVDLNAANNNNNNNNNNVNNNQNQNDAPAASSATVQTPTTESSDTNSDKTNDSSEATTTTTSESTEATNASATVNNDTNATEANTVTVTEANRMNVNDFFAVLRTFLFSFFTSIIPDAAAP</sequence>
<evidence type="ECO:0000256" key="7">
    <source>
        <dbReference type="SAM" id="Phobius"/>
    </source>
</evidence>